<evidence type="ECO:0000313" key="2">
    <source>
        <dbReference type="EMBL" id="SER36088.1"/>
    </source>
</evidence>
<evidence type="ECO:0000313" key="3">
    <source>
        <dbReference type="Proteomes" id="UP000183210"/>
    </source>
</evidence>
<reference evidence="2 3" key="1">
    <citation type="submission" date="2016-10" db="EMBL/GenBank/DDBJ databases">
        <authorList>
            <person name="Varghese N."/>
            <person name="Submissions S."/>
        </authorList>
    </citation>
    <scope>NUCLEOTIDE SEQUENCE [LARGE SCALE GENOMIC DNA]</scope>
    <source>
        <strain evidence="2 3">LMG 21974</strain>
    </source>
</reference>
<feature type="region of interest" description="Disordered" evidence="1">
    <location>
        <begin position="488"/>
        <end position="535"/>
    </location>
</feature>
<evidence type="ECO:0000256" key="1">
    <source>
        <dbReference type="SAM" id="MobiDB-lite"/>
    </source>
</evidence>
<proteinExistence type="predicted"/>
<gene>
    <name evidence="2" type="ORF">SAMN05216409_11837</name>
</gene>
<comment type="caution">
    <text evidence="2">The sequence shown here is derived from an EMBL/GenBank/DDBJ whole genome shotgun (WGS) entry which is preliminary data.</text>
</comment>
<accession>A0A9X8MH29</accession>
<protein>
    <recommendedName>
        <fullName evidence="4">Portal protein</fullName>
    </recommendedName>
</protein>
<evidence type="ECO:0008006" key="4">
    <source>
        <dbReference type="Google" id="ProtNLM"/>
    </source>
</evidence>
<dbReference type="Proteomes" id="UP000183210">
    <property type="component" value="Unassembled WGS sequence"/>
</dbReference>
<feature type="compositionally biased region" description="Acidic residues" evidence="1">
    <location>
        <begin position="509"/>
        <end position="535"/>
    </location>
</feature>
<dbReference type="AlphaFoldDB" id="A0A9X8MH29"/>
<dbReference type="EMBL" id="FOEV01000018">
    <property type="protein sequence ID" value="SER36088.1"/>
    <property type="molecule type" value="Genomic_DNA"/>
</dbReference>
<organism evidence="2 3">
    <name type="scientific">Pseudomonas lutea</name>
    <dbReference type="NCBI Taxonomy" id="243924"/>
    <lineage>
        <taxon>Bacteria</taxon>
        <taxon>Pseudomonadati</taxon>
        <taxon>Pseudomonadota</taxon>
        <taxon>Gammaproteobacteria</taxon>
        <taxon>Pseudomonadales</taxon>
        <taxon>Pseudomonadaceae</taxon>
        <taxon>Pseudomonas</taxon>
    </lineage>
</organism>
<dbReference type="RefSeq" id="WP_074829598.1">
    <property type="nucleotide sequence ID" value="NZ_FOEV01000018.1"/>
</dbReference>
<sequence length="535" mass="58123">MVNLLNGLKAASRRFLGVVESAQNIETDAIAYGYDGVTVSMLLGSGKNPARSRATIYEKYHLMMGDPIISTALRAHVTQALGGHETSGDTIFLEPKKDVSGALKKQVEEIARALLPLLNRDAHTIAFKAAGFGDSYARLISKKGVGVTEMYTGDMILPPLVQPYERGNTTTGYLVTASTKKISERFTVKQMARCKMARMGWVPQVKAQEIAQVIALAKDNVEEWPHVPSLVGGSFLEAAETPYDRLSTSLLGLVSNRILGSIDESLMTVNMSGMSLENRNMLMASLGNLLKASKERTRKLIEEGKFSTERITHVLPVDNEKQLTQVQSFQGSAGSSTISIEDVMLQAKLLAGALGIDLALLGFADQLAGGLGEGGFFRTSVQAAERSEIIRTALTEFIHHVVDVHCFDRYGYVFDPSDRPYAINFYGATSALEREQQESRERATNSTALLVQIMQQIRELGLPRKTVVQLFATSMQYDNDYAETLAEGIENAKPPEPPGGQGGFGGGFGDDETDPDALEVDANDAPGADEEDDEK</sequence>
<dbReference type="GeneID" id="300268714"/>
<name>A0A9X8MH29_9PSED</name>
<feature type="compositionally biased region" description="Gly residues" evidence="1">
    <location>
        <begin position="499"/>
        <end position="508"/>
    </location>
</feature>